<name>A0A8H7YM74_AJECA</name>
<evidence type="ECO:0000313" key="2">
    <source>
        <dbReference type="Proteomes" id="UP000670092"/>
    </source>
</evidence>
<protein>
    <submittedName>
        <fullName evidence="1">Uncharacterized protein</fullName>
    </submittedName>
</protein>
<dbReference type="VEuPathDB" id="FungiDB:I7I52_05527"/>
<dbReference type="AlphaFoldDB" id="A0A8H7YM74"/>
<dbReference type="OrthoDB" id="4206328at2759"/>
<accession>A0A8H7YM74</accession>
<comment type="caution">
    <text evidence="1">The sequence shown here is derived from an EMBL/GenBank/DDBJ whole genome shotgun (WGS) entry which is preliminary data.</text>
</comment>
<evidence type="ECO:0000313" key="1">
    <source>
        <dbReference type="EMBL" id="KAG5294022.1"/>
    </source>
</evidence>
<organism evidence="1 2">
    <name type="scientific">Ajellomyces capsulatus</name>
    <name type="common">Darling's disease fungus</name>
    <name type="synonym">Histoplasma capsulatum</name>
    <dbReference type="NCBI Taxonomy" id="5037"/>
    <lineage>
        <taxon>Eukaryota</taxon>
        <taxon>Fungi</taxon>
        <taxon>Dikarya</taxon>
        <taxon>Ascomycota</taxon>
        <taxon>Pezizomycotina</taxon>
        <taxon>Eurotiomycetes</taxon>
        <taxon>Eurotiomycetidae</taxon>
        <taxon>Onygenales</taxon>
        <taxon>Ajellomycetaceae</taxon>
        <taxon>Histoplasma</taxon>
    </lineage>
</organism>
<gene>
    <name evidence="1" type="ORF">I7I52_05527</name>
</gene>
<proteinExistence type="predicted"/>
<sequence>MGVFCTSRISPSVSIGIGMDCISVLSVLQSGPLQQHVNVNTSQPAMWYETVTIKFTGSCEPTVAFLSMADFTAVSRITIYMECLSGNGYLCGIKIFHRDSSLDILGEA</sequence>
<dbReference type="EMBL" id="JAEVHI010000004">
    <property type="protein sequence ID" value="KAG5294022.1"/>
    <property type="molecule type" value="Genomic_DNA"/>
</dbReference>
<dbReference type="Proteomes" id="UP000670092">
    <property type="component" value="Unassembled WGS sequence"/>
</dbReference>
<reference evidence="1 2" key="1">
    <citation type="submission" date="2021-01" db="EMBL/GenBank/DDBJ databases">
        <title>Chromosome-level genome assembly of a human fungal pathogen reveals clustering of transcriptionally co-regulated genes.</title>
        <authorList>
            <person name="Voorhies M."/>
            <person name="Cohen S."/>
            <person name="Shea T.P."/>
            <person name="Petrus S."/>
            <person name="Munoz J.F."/>
            <person name="Poplawski S."/>
            <person name="Goldman W.E."/>
            <person name="Michael T."/>
            <person name="Cuomo C.A."/>
            <person name="Sil A."/>
            <person name="Beyhan S."/>
        </authorList>
    </citation>
    <scope>NUCLEOTIDE SEQUENCE [LARGE SCALE GENOMIC DNA]</scope>
    <source>
        <strain evidence="1 2">G184AR</strain>
    </source>
</reference>